<dbReference type="SUPFAM" id="SSF53448">
    <property type="entry name" value="Nucleotide-diphospho-sugar transferases"/>
    <property type="match status" value="1"/>
</dbReference>
<dbReference type="InterPro" id="IPR029044">
    <property type="entry name" value="Nucleotide-diphossugar_trans"/>
</dbReference>
<protein>
    <recommendedName>
        <fullName evidence="1">MobA-like NTP transferase domain-containing protein</fullName>
    </recommendedName>
</protein>
<accession>A0A917FSK8</accession>
<comment type="caution">
    <text evidence="2">The sequence shown here is derived from an EMBL/GenBank/DDBJ whole genome shotgun (WGS) entry which is preliminary data.</text>
</comment>
<dbReference type="PANTHER" id="PTHR43777:SF1">
    <property type="entry name" value="MOLYBDENUM COFACTOR CYTIDYLYLTRANSFERASE"/>
    <property type="match status" value="1"/>
</dbReference>
<keyword evidence="3" id="KW-1185">Reference proteome</keyword>
<reference evidence="2" key="2">
    <citation type="submission" date="2020-09" db="EMBL/GenBank/DDBJ databases">
        <authorList>
            <person name="Sun Q."/>
            <person name="Zhou Y."/>
        </authorList>
    </citation>
    <scope>NUCLEOTIDE SEQUENCE</scope>
    <source>
        <strain evidence="2">CGMCC 1.12987</strain>
    </source>
</reference>
<dbReference type="Pfam" id="PF12804">
    <property type="entry name" value="NTP_transf_3"/>
    <property type="match status" value="1"/>
</dbReference>
<dbReference type="PANTHER" id="PTHR43777">
    <property type="entry name" value="MOLYBDENUM COFACTOR CYTIDYLYLTRANSFERASE"/>
    <property type="match status" value="1"/>
</dbReference>
<dbReference type="AlphaFoldDB" id="A0A917FSK8"/>
<name>A0A917FSK8_9BACL</name>
<organism evidence="2 3">
    <name type="scientific">Paenibacillus abyssi</name>
    <dbReference type="NCBI Taxonomy" id="1340531"/>
    <lineage>
        <taxon>Bacteria</taxon>
        <taxon>Bacillati</taxon>
        <taxon>Bacillota</taxon>
        <taxon>Bacilli</taxon>
        <taxon>Bacillales</taxon>
        <taxon>Paenibacillaceae</taxon>
        <taxon>Paenibacillus</taxon>
    </lineage>
</organism>
<dbReference type="InterPro" id="IPR025877">
    <property type="entry name" value="MobA-like_NTP_Trfase"/>
</dbReference>
<dbReference type="EMBL" id="BMGR01000004">
    <property type="protein sequence ID" value="GGF99827.1"/>
    <property type="molecule type" value="Genomic_DNA"/>
</dbReference>
<proteinExistence type="predicted"/>
<gene>
    <name evidence="2" type="ORF">GCM10010916_16360</name>
</gene>
<evidence type="ECO:0000259" key="1">
    <source>
        <dbReference type="Pfam" id="PF12804"/>
    </source>
</evidence>
<sequence>MKVAGIYLAVGQSRRRGEPKLSQELSPGKTVGGAAIQQLMRCGIDPLIVVVRADDPLGWLPSASEDTERWRTETSFTAHLGLSFSLRCGMNAVLPAKPDALLVAQADQPLIQADSIERMISVLREHPELDFAASGNDGSPMPPALFNKTLFPVLERLDGDKGAKEIFESSDYRGVVLEWGSKGGFRKEEAAEKDKGALKRPRK</sequence>
<dbReference type="GO" id="GO:0016779">
    <property type="term" value="F:nucleotidyltransferase activity"/>
    <property type="evidence" value="ECO:0007669"/>
    <property type="project" value="UniProtKB-ARBA"/>
</dbReference>
<feature type="domain" description="MobA-like NTP transferase" evidence="1">
    <location>
        <begin position="5"/>
        <end position="169"/>
    </location>
</feature>
<dbReference type="CDD" id="cd04182">
    <property type="entry name" value="GT_2_like_f"/>
    <property type="match status" value="1"/>
</dbReference>
<dbReference type="Gene3D" id="3.90.550.10">
    <property type="entry name" value="Spore Coat Polysaccharide Biosynthesis Protein SpsA, Chain A"/>
    <property type="match status" value="1"/>
</dbReference>
<evidence type="ECO:0000313" key="3">
    <source>
        <dbReference type="Proteomes" id="UP000644756"/>
    </source>
</evidence>
<dbReference type="Proteomes" id="UP000644756">
    <property type="component" value="Unassembled WGS sequence"/>
</dbReference>
<evidence type="ECO:0000313" key="2">
    <source>
        <dbReference type="EMBL" id="GGF99827.1"/>
    </source>
</evidence>
<dbReference type="RefSeq" id="WP_188530559.1">
    <property type="nucleotide sequence ID" value="NZ_BMGR01000004.1"/>
</dbReference>
<reference evidence="2" key="1">
    <citation type="journal article" date="2014" name="Int. J. Syst. Evol. Microbiol.">
        <title>Complete genome sequence of Corynebacterium casei LMG S-19264T (=DSM 44701T), isolated from a smear-ripened cheese.</title>
        <authorList>
            <consortium name="US DOE Joint Genome Institute (JGI-PGF)"/>
            <person name="Walter F."/>
            <person name="Albersmeier A."/>
            <person name="Kalinowski J."/>
            <person name="Ruckert C."/>
        </authorList>
    </citation>
    <scope>NUCLEOTIDE SEQUENCE</scope>
    <source>
        <strain evidence="2">CGMCC 1.12987</strain>
    </source>
</reference>